<dbReference type="Pfam" id="PF00398">
    <property type="entry name" value="RrnaAD"/>
    <property type="match status" value="1"/>
</dbReference>
<dbReference type="Pfam" id="PF15281">
    <property type="entry name" value="Consortin_C"/>
    <property type="match status" value="1"/>
</dbReference>
<evidence type="ECO:0000256" key="6">
    <source>
        <dbReference type="SAM" id="Phobius"/>
    </source>
</evidence>
<dbReference type="SMART" id="SM00650">
    <property type="entry name" value="rADc"/>
    <property type="match status" value="1"/>
</dbReference>
<evidence type="ECO:0000256" key="4">
    <source>
        <dbReference type="ARBA" id="ARBA00022884"/>
    </source>
</evidence>
<dbReference type="GO" id="GO:0000179">
    <property type="term" value="F:rRNA (adenine-N6,N6-)-dimethyltransferase activity"/>
    <property type="evidence" value="ECO:0007669"/>
    <property type="project" value="UniProtKB-UniRule"/>
</dbReference>
<dbReference type="GO" id="GO:0071253">
    <property type="term" value="F:connexin binding"/>
    <property type="evidence" value="ECO:0007669"/>
    <property type="project" value="InterPro"/>
</dbReference>
<evidence type="ECO:0000256" key="3">
    <source>
        <dbReference type="ARBA" id="ARBA00022691"/>
    </source>
</evidence>
<dbReference type="InterPro" id="IPR028129">
    <property type="entry name" value="Consortin_C"/>
</dbReference>
<accession>A0A401NYN3</accession>
<dbReference type="OrthoDB" id="9894200at2759"/>
<dbReference type="InterPro" id="IPR029063">
    <property type="entry name" value="SAM-dependent_MTases_sf"/>
</dbReference>
<dbReference type="SUPFAM" id="SSF53335">
    <property type="entry name" value="S-adenosyl-L-methionine-dependent methyltransferases"/>
    <property type="match status" value="1"/>
</dbReference>
<dbReference type="AlphaFoldDB" id="A0A401NYN3"/>
<gene>
    <name evidence="8" type="ORF">scyTo_0011937</name>
</gene>
<dbReference type="GO" id="GO:0003723">
    <property type="term" value="F:RNA binding"/>
    <property type="evidence" value="ECO:0007669"/>
    <property type="project" value="UniProtKB-UniRule"/>
</dbReference>
<organism evidence="8 9">
    <name type="scientific">Scyliorhinus torazame</name>
    <name type="common">Cloudy catshark</name>
    <name type="synonym">Catulus torazame</name>
    <dbReference type="NCBI Taxonomy" id="75743"/>
    <lineage>
        <taxon>Eukaryota</taxon>
        <taxon>Metazoa</taxon>
        <taxon>Chordata</taxon>
        <taxon>Craniata</taxon>
        <taxon>Vertebrata</taxon>
        <taxon>Chondrichthyes</taxon>
        <taxon>Elasmobranchii</taxon>
        <taxon>Galeomorphii</taxon>
        <taxon>Galeoidea</taxon>
        <taxon>Carcharhiniformes</taxon>
        <taxon>Scyliorhinidae</taxon>
        <taxon>Scyliorhinus</taxon>
    </lineage>
</organism>
<keyword evidence="6" id="KW-1133">Transmembrane helix</keyword>
<dbReference type="InterPro" id="IPR054132">
    <property type="entry name" value="Consortin_N"/>
</dbReference>
<dbReference type="CDD" id="cd02440">
    <property type="entry name" value="AdoMet_MTases"/>
    <property type="match status" value="1"/>
</dbReference>
<evidence type="ECO:0000256" key="5">
    <source>
        <dbReference type="PROSITE-ProRule" id="PRU01026"/>
    </source>
</evidence>
<keyword evidence="3 5" id="KW-0949">S-adenosyl-L-methionine</keyword>
<dbReference type="PANTHER" id="PTHR28581">
    <property type="entry name" value="CONSORTIN"/>
    <property type="match status" value="1"/>
</dbReference>
<feature type="binding site" evidence="5">
    <location>
        <position position="128"/>
    </location>
    <ligand>
        <name>S-adenosyl-L-methionine</name>
        <dbReference type="ChEBI" id="CHEBI:59789"/>
    </ligand>
</feature>
<keyword evidence="4 5" id="KW-0694">RNA-binding</keyword>
<keyword evidence="6" id="KW-0472">Membrane</keyword>
<feature type="domain" description="Ribosomal RNA adenine methylase transferase N-terminal" evidence="7">
    <location>
        <begin position="133"/>
        <end position="330"/>
    </location>
</feature>
<comment type="caution">
    <text evidence="8">The sequence shown here is derived from an EMBL/GenBank/DDBJ whole genome shotgun (WGS) entry which is preliminary data.</text>
</comment>
<dbReference type="Pfam" id="PF22883">
    <property type="entry name" value="Consortin_N"/>
    <property type="match status" value="1"/>
</dbReference>
<evidence type="ECO:0000259" key="7">
    <source>
        <dbReference type="SMART" id="SM00650"/>
    </source>
</evidence>
<keyword evidence="6" id="KW-0812">Transmembrane</keyword>
<comment type="similarity">
    <text evidence="5">Belongs to the class I-like SAM-binding methyltransferase superfamily. rRNA adenine N(6)-methyltransferase family.</text>
</comment>
<feature type="binding site" evidence="5">
    <location>
        <position position="204"/>
    </location>
    <ligand>
        <name>S-adenosyl-L-methionine</name>
        <dbReference type="ChEBI" id="CHEBI:59789"/>
    </ligand>
</feature>
<name>A0A401NYN3_SCYTO</name>
<protein>
    <recommendedName>
        <fullName evidence="7">Ribosomal RNA adenine methylase transferase N-terminal domain-containing protein</fullName>
    </recommendedName>
</protein>
<dbReference type="GO" id="GO:0005802">
    <property type="term" value="C:trans-Golgi network"/>
    <property type="evidence" value="ECO:0007669"/>
    <property type="project" value="InterPro"/>
</dbReference>
<dbReference type="InterPro" id="IPR042318">
    <property type="entry name" value="Consortin"/>
</dbReference>
<dbReference type="GO" id="GO:0030133">
    <property type="term" value="C:transport vesicle"/>
    <property type="evidence" value="ECO:0007669"/>
    <property type="project" value="TreeGrafter"/>
</dbReference>
<dbReference type="Proteomes" id="UP000288216">
    <property type="component" value="Unassembled WGS sequence"/>
</dbReference>
<dbReference type="Gene3D" id="3.40.50.150">
    <property type="entry name" value="Vaccinia Virus protein VP39"/>
    <property type="match status" value="1"/>
</dbReference>
<evidence type="ECO:0000313" key="8">
    <source>
        <dbReference type="EMBL" id="GCB65979.1"/>
    </source>
</evidence>
<dbReference type="PANTHER" id="PTHR28581:SF1">
    <property type="entry name" value="CONSORTIN"/>
    <property type="match status" value="1"/>
</dbReference>
<dbReference type="STRING" id="75743.A0A401NYN3"/>
<keyword evidence="1 5" id="KW-0489">Methyltransferase</keyword>
<feature type="transmembrane region" description="Helical" evidence="6">
    <location>
        <begin position="1020"/>
        <end position="1043"/>
    </location>
</feature>
<feature type="binding site" evidence="5">
    <location>
        <position position="178"/>
    </location>
    <ligand>
        <name>S-adenosyl-L-methionine</name>
        <dbReference type="ChEBI" id="CHEBI:59789"/>
    </ligand>
</feature>
<dbReference type="PROSITE" id="PS51689">
    <property type="entry name" value="SAM_RNA_A_N6_MT"/>
    <property type="match status" value="1"/>
</dbReference>
<evidence type="ECO:0000313" key="9">
    <source>
        <dbReference type="Proteomes" id="UP000288216"/>
    </source>
</evidence>
<sequence length="1076" mass="121130">MAGQGHLLSQLLPHQITTIMALLNKSVLFTLRTVLCRACGCPQVQHLAKSYSRDTRFPDSPPKSQALHKFAEYSTYCGRTQRCLSGVTSSILRKEWQRPLSRFDFMDLEDIEDIIIKAERSKHFRRFVLNPDLANLIVDCLDGDLSERNAIIFECNPGPGVLTRALLNGGAQRVVALEHDKQFLPALQSLERRLNGQLEVVHCDFFKLDPIGRGPVKPPAMFSEKLFDDLGIPPVAWSEDIPIRVVGIFPQRNERSMLWKLIYAMYERISVFQHGRVEINMFMSEKEYTKLTAEAGNLKNYQALTALCQIACEIQLLHKEPWSSFATNSKNGGCAIPRSSPGLQKRILMDEGGSLTTELGATEKNGCNKSVEKANAISRLSPLISDENENRIHEAQISPCSNDRMGGFKWSKQDLINNNEDNHNKTDFEIAQNKRMGVDCVAESEVSNSIANPSAELQMGVKTVRNWDSEMERKLKITSSGILEEATEDSTACLYQSLDTLGYDRSSGLEINSQQIDRKRHLQTLLNCIQRETELNDSSSLPHYLHQIAEIYFDEEEYEKAIQFIQLEKLYHQKLLANLAAIQEHWEVKQKAAIIRETSEGRSVKALDDDKIVKLKRFCATHSRPNVPVNEISVLTECFYKNEYHLPSKGGDACTNNTAEYNSSFTDQPLGKCDDASLEVPEGRKKYCIDSVQIALTVGKSSEGEYAMYDAESSLEGQVKAARAMGTIHFDVEPEHLYSENTVTDEVCFQPHATTPCQDMLTASKTIETEGFSDETEVVLNTAPLFHAEESKNLHDLKFAGKTEENVQTHLLECNKTIQFITDGQAVSKQSNPAFQKEVEIDSNDCVKEAMTRQNTGNSEASMRIDYQATEQNQTDLLNEINGCEQMTDKVDSKVEEEIPCSAKFNESRMANEVSKKPEDDENVEALYSSIQDVISSSQKNDTDELSMQLNDSSLSLDELAKKIQIEENTHPEGLVSILKKGSLNKDVLRVQPKPSKRRVRFQEPQDTLEHDEVNGNSCLLLVLLCIVTVLLSVGGTALYCTFGDLESNVCKDFTTQMNFYYVQFQQGIEKAKHWL</sequence>
<keyword evidence="2 5" id="KW-0808">Transferase</keyword>
<evidence type="ECO:0000256" key="2">
    <source>
        <dbReference type="ARBA" id="ARBA00022679"/>
    </source>
</evidence>
<dbReference type="GO" id="GO:0005886">
    <property type="term" value="C:plasma membrane"/>
    <property type="evidence" value="ECO:0007669"/>
    <property type="project" value="TreeGrafter"/>
</dbReference>
<keyword evidence="9" id="KW-1185">Reference proteome</keyword>
<dbReference type="InterPro" id="IPR020598">
    <property type="entry name" value="rRNA_Ade_methylase_Trfase_N"/>
</dbReference>
<dbReference type="GO" id="GO:0042998">
    <property type="term" value="P:positive regulation of Golgi to plasma membrane protein transport"/>
    <property type="evidence" value="ECO:0007669"/>
    <property type="project" value="InterPro"/>
</dbReference>
<proteinExistence type="inferred from homology"/>
<reference evidence="8 9" key="1">
    <citation type="journal article" date="2018" name="Nat. Ecol. Evol.">
        <title>Shark genomes provide insights into elasmobranch evolution and the origin of vertebrates.</title>
        <authorList>
            <person name="Hara Y"/>
            <person name="Yamaguchi K"/>
            <person name="Onimaru K"/>
            <person name="Kadota M"/>
            <person name="Koyanagi M"/>
            <person name="Keeley SD"/>
            <person name="Tatsumi K"/>
            <person name="Tanaka K"/>
            <person name="Motone F"/>
            <person name="Kageyama Y"/>
            <person name="Nozu R"/>
            <person name="Adachi N"/>
            <person name="Nishimura O"/>
            <person name="Nakagawa R"/>
            <person name="Tanegashima C"/>
            <person name="Kiyatake I"/>
            <person name="Matsumoto R"/>
            <person name="Murakumo K"/>
            <person name="Nishida K"/>
            <person name="Terakita A"/>
            <person name="Kuratani S"/>
            <person name="Sato K"/>
            <person name="Hyodo S Kuraku.S."/>
        </authorList>
    </citation>
    <scope>NUCLEOTIDE SEQUENCE [LARGE SCALE GENOMIC DNA]</scope>
</reference>
<evidence type="ECO:0000256" key="1">
    <source>
        <dbReference type="ARBA" id="ARBA00022603"/>
    </source>
</evidence>
<dbReference type="EMBL" id="BFAA01005614">
    <property type="protein sequence ID" value="GCB65979.1"/>
    <property type="molecule type" value="Genomic_DNA"/>
</dbReference>
<comment type="caution">
    <text evidence="5">Lacks conserved residue(s) required for the propagation of feature annotation.</text>
</comment>
<dbReference type="InterPro" id="IPR001737">
    <property type="entry name" value="KsgA/Erm"/>
</dbReference>